<evidence type="ECO:0000313" key="1">
    <source>
        <dbReference type="EMBL" id="PAX45959.1"/>
    </source>
</evidence>
<dbReference type="AlphaFoldDB" id="A0A2A2TAE7"/>
<organism evidence="1 2">
    <name type="scientific">Brunnivagina elsteri CCALA 953</name>
    <dbReference type="NCBI Taxonomy" id="987040"/>
    <lineage>
        <taxon>Bacteria</taxon>
        <taxon>Bacillati</taxon>
        <taxon>Cyanobacteriota</taxon>
        <taxon>Cyanophyceae</taxon>
        <taxon>Nostocales</taxon>
        <taxon>Calotrichaceae</taxon>
        <taxon>Brunnivagina</taxon>
    </lineage>
</organism>
<dbReference type="Proteomes" id="UP000218238">
    <property type="component" value="Unassembled WGS sequence"/>
</dbReference>
<evidence type="ECO:0008006" key="3">
    <source>
        <dbReference type="Google" id="ProtNLM"/>
    </source>
</evidence>
<sequence length="149" mass="16539">MGIHSTPFPQNLGSETGKLWAYLAQDWQNYSLVMDTLKPECIFDDLQIVLQGKQLAIHHAGFITSAACLLAGIPQMIFPKDMEKWHTAKALLNLGVAISPEPLTQESLVNSISCLSTINQNAKQQAEKLAYWNQNFLDIVVQTSLKLAN</sequence>
<accession>A0A2A2TAE7</accession>
<dbReference type="OrthoDB" id="271062at2"/>
<dbReference type="SUPFAM" id="SSF53756">
    <property type="entry name" value="UDP-Glycosyltransferase/glycogen phosphorylase"/>
    <property type="match status" value="1"/>
</dbReference>
<comment type="caution">
    <text evidence="1">The sequence shown here is derived from an EMBL/GenBank/DDBJ whole genome shotgun (WGS) entry which is preliminary data.</text>
</comment>
<evidence type="ECO:0000313" key="2">
    <source>
        <dbReference type="Proteomes" id="UP000218238"/>
    </source>
</evidence>
<gene>
    <name evidence="1" type="ORF">CK510_29280</name>
</gene>
<reference evidence="1 2" key="1">
    <citation type="submission" date="2017-08" db="EMBL/GenBank/DDBJ databases">
        <title>Draft genome sequence of filamentous cyanobacterium Calothrix elsteri CCALA 953.</title>
        <authorList>
            <person name="Gagunashvili A.N."/>
            <person name="Elster J."/>
            <person name="Andresson O.S."/>
        </authorList>
    </citation>
    <scope>NUCLEOTIDE SEQUENCE [LARGE SCALE GENOMIC DNA]</scope>
    <source>
        <strain evidence="1 2">CCALA 953</strain>
    </source>
</reference>
<protein>
    <recommendedName>
        <fullName evidence="3">Glycosyl transferase family 28 C-terminal domain-containing protein</fullName>
    </recommendedName>
</protein>
<proteinExistence type="predicted"/>
<name>A0A2A2TAE7_9CYAN</name>
<keyword evidence="2" id="KW-1185">Reference proteome</keyword>
<dbReference type="EMBL" id="NTFS01000628">
    <property type="protein sequence ID" value="PAX45959.1"/>
    <property type="molecule type" value="Genomic_DNA"/>
</dbReference>
<dbReference type="Gene3D" id="3.40.50.2000">
    <property type="entry name" value="Glycogen Phosphorylase B"/>
    <property type="match status" value="1"/>
</dbReference>